<keyword evidence="1" id="KW-1133">Transmembrane helix</keyword>
<accession>A0ABP8GTA4</accession>
<dbReference type="EMBL" id="BAABGY010000007">
    <property type="protein sequence ID" value="GAA4329406.1"/>
    <property type="molecule type" value="Genomic_DNA"/>
</dbReference>
<feature type="transmembrane region" description="Helical" evidence="1">
    <location>
        <begin position="75"/>
        <end position="105"/>
    </location>
</feature>
<gene>
    <name evidence="2" type="ORF">GCM10023184_19910</name>
</gene>
<proteinExistence type="predicted"/>
<feature type="transmembrane region" description="Helical" evidence="1">
    <location>
        <begin position="43"/>
        <end position="63"/>
    </location>
</feature>
<evidence type="ECO:0000313" key="2">
    <source>
        <dbReference type="EMBL" id="GAA4329406.1"/>
    </source>
</evidence>
<keyword evidence="1" id="KW-0812">Transmembrane</keyword>
<name>A0ABP8GTA4_9BACT</name>
<dbReference type="RefSeq" id="WP_345255472.1">
    <property type="nucleotide sequence ID" value="NZ_BAABGY010000007.1"/>
</dbReference>
<keyword evidence="1" id="KW-0472">Membrane</keyword>
<reference evidence="3" key="1">
    <citation type="journal article" date="2019" name="Int. J. Syst. Evol. Microbiol.">
        <title>The Global Catalogue of Microorganisms (GCM) 10K type strain sequencing project: providing services to taxonomists for standard genome sequencing and annotation.</title>
        <authorList>
            <consortium name="The Broad Institute Genomics Platform"/>
            <consortium name="The Broad Institute Genome Sequencing Center for Infectious Disease"/>
            <person name="Wu L."/>
            <person name="Ma J."/>
        </authorList>
    </citation>
    <scope>NUCLEOTIDE SEQUENCE [LARGE SCALE GENOMIC DNA]</scope>
    <source>
        <strain evidence="3">JCM 17919</strain>
    </source>
</reference>
<sequence>MRFLVSFLLIVLFAFIAGCYLPWWSLAIVCFAVALGVPQGLGRSFATGFLAIFLLWAALALWWDIGNGHVLSRKIAALFGLGAAPVLLAFVAALVGGLVGGFAALSGASLRANR</sequence>
<organism evidence="2 3">
    <name type="scientific">Flaviaesturariibacter amylovorans</name>
    <dbReference type="NCBI Taxonomy" id="1084520"/>
    <lineage>
        <taxon>Bacteria</taxon>
        <taxon>Pseudomonadati</taxon>
        <taxon>Bacteroidota</taxon>
        <taxon>Chitinophagia</taxon>
        <taxon>Chitinophagales</taxon>
        <taxon>Chitinophagaceae</taxon>
        <taxon>Flaviaestuariibacter</taxon>
    </lineage>
</organism>
<evidence type="ECO:0000313" key="3">
    <source>
        <dbReference type="Proteomes" id="UP001501725"/>
    </source>
</evidence>
<keyword evidence="3" id="KW-1185">Reference proteome</keyword>
<comment type="caution">
    <text evidence="2">The sequence shown here is derived from an EMBL/GenBank/DDBJ whole genome shotgun (WGS) entry which is preliminary data.</text>
</comment>
<dbReference type="Proteomes" id="UP001501725">
    <property type="component" value="Unassembled WGS sequence"/>
</dbReference>
<protein>
    <submittedName>
        <fullName evidence="2">Uncharacterized protein</fullName>
    </submittedName>
</protein>
<dbReference type="PROSITE" id="PS51257">
    <property type="entry name" value="PROKAR_LIPOPROTEIN"/>
    <property type="match status" value="1"/>
</dbReference>
<evidence type="ECO:0000256" key="1">
    <source>
        <dbReference type="SAM" id="Phobius"/>
    </source>
</evidence>